<proteinExistence type="inferred from homology"/>
<comment type="caution">
    <text evidence="2">The sequence shown here is derived from an EMBL/GenBank/DDBJ whole genome shotgun (WGS) entry which is preliminary data.</text>
</comment>
<dbReference type="InterPro" id="IPR036685">
    <property type="entry name" value="YehU-like_sf"/>
</dbReference>
<dbReference type="Pfam" id="PF06794">
    <property type="entry name" value="UPF0270"/>
    <property type="match status" value="1"/>
</dbReference>
<dbReference type="SUPFAM" id="SSF118001">
    <property type="entry name" value="YehU-like"/>
    <property type="match status" value="1"/>
</dbReference>
<comment type="similarity">
    <text evidence="1">Belongs to the UPF0270 family.</text>
</comment>
<organism evidence="2 3">
    <name type="scientific">Rheinheimera lutimaris</name>
    <dbReference type="NCBI Taxonomy" id="2740584"/>
    <lineage>
        <taxon>Bacteria</taxon>
        <taxon>Pseudomonadati</taxon>
        <taxon>Pseudomonadota</taxon>
        <taxon>Gammaproteobacteria</taxon>
        <taxon>Chromatiales</taxon>
        <taxon>Chromatiaceae</taxon>
        <taxon>Rheinheimera</taxon>
    </lineage>
</organism>
<dbReference type="PIRSF" id="PIRSF006169">
    <property type="entry name" value="UCP006169"/>
    <property type="match status" value="1"/>
</dbReference>
<reference evidence="2 3" key="1">
    <citation type="submission" date="2020-06" db="EMBL/GenBank/DDBJ databases">
        <title>Rheinheimera sp. nov., a marine bacterium isolated from coastal.</title>
        <authorList>
            <person name="Yu Q."/>
            <person name="Qi Y."/>
            <person name="Pu J."/>
        </authorList>
    </citation>
    <scope>NUCLEOTIDE SEQUENCE [LARGE SCALE GENOMIC DNA]</scope>
    <source>
        <strain evidence="2 3">YQF-2</strain>
    </source>
</reference>
<sequence length="81" mass="9424">MIIPYTEIAEDTLNNLIEYYVLREGTDYGEQEMAMAEKVAMVQRQLQSGEVVIVYSELHESINLMPKQLFLQQQDQQDKPS</sequence>
<dbReference type="Proteomes" id="UP000523161">
    <property type="component" value="Unassembled WGS sequence"/>
</dbReference>
<evidence type="ECO:0000313" key="2">
    <source>
        <dbReference type="EMBL" id="NRQ41838.1"/>
    </source>
</evidence>
<gene>
    <name evidence="2" type="ORF">HRH59_04530</name>
</gene>
<dbReference type="NCBIfam" id="NF003438">
    <property type="entry name" value="PRK04966.1"/>
    <property type="match status" value="1"/>
</dbReference>
<dbReference type="Gene3D" id="1.10.10.610">
    <property type="entry name" value="YehU-like"/>
    <property type="match status" value="1"/>
</dbReference>
<keyword evidence="3" id="KW-1185">Reference proteome</keyword>
<evidence type="ECO:0000313" key="3">
    <source>
        <dbReference type="Proteomes" id="UP000523161"/>
    </source>
</evidence>
<dbReference type="AlphaFoldDB" id="A0A7Y5ANV1"/>
<name>A0A7Y5ANV1_9GAMM</name>
<evidence type="ECO:0000256" key="1">
    <source>
        <dbReference type="ARBA" id="ARBA00006450"/>
    </source>
</evidence>
<protein>
    <submittedName>
        <fullName evidence="2">YheU family protein</fullName>
    </submittedName>
</protein>
<dbReference type="InterPro" id="IPR010648">
    <property type="entry name" value="UPF0270"/>
</dbReference>
<accession>A0A7Y5ANV1</accession>
<dbReference type="EMBL" id="JABSOD010000003">
    <property type="protein sequence ID" value="NRQ41838.1"/>
    <property type="molecule type" value="Genomic_DNA"/>
</dbReference>
<dbReference type="RefSeq" id="WP_173500083.1">
    <property type="nucleotide sequence ID" value="NZ_JABSOD010000003.1"/>
</dbReference>